<protein>
    <submittedName>
        <fullName evidence="2">Uncharacterized protein</fullName>
    </submittedName>
</protein>
<feature type="compositionally biased region" description="Polar residues" evidence="1">
    <location>
        <begin position="101"/>
        <end position="115"/>
    </location>
</feature>
<keyword evidence="3" id="KW-1185">Reference proteome</keyword>
<dbReference type="Proteomes" id="UP000037069">
    <property type="component" value="Unassembled WGS sequence"/>
</dbReference>
<reference evidence="2 3" key="1">
    <citation type="journal article" date="2015" name="Nat. Commun.">
        <title>Lucilia cuprina genome unlocks parasitic fly biology to underpin future interventions.</title>
        <authorList>
            <person name="Anstead C.A."/>
            <person name="Korhonen P.K."/>
            <person name="Young N.D."/>
            <person name="Hall R.S."/>
            <person name="Jex A.R."/>
            <person name="Murali S.C."/>
            <person name="Hughes D.S."/>
            <person name="Lee S.F."/>
            <person name="Perry T."/>
            <person name="Stroehlein A.J."/>
            <person name="Ansell B.R."/>
            <person name="Breugelmans B."/>
            <person name="Hofmann A."/>
            <person name="Qu J."/>
            <person name="Dugan S."/>
            <person name="Lee S.L."/>
            <person name="Chao H."/>
            <person name="Dinh H."/>
            <person name="Han Y."/>
            <person name="Doddapaneni H.V."/>
            <person name="Worley K.C."/>
            <person name="Muzny D.M."/>
            <person name="Ioannidis P."/>
            <person name="Waterhouse R.M."/>
            <person name="Zdobnov E.M."/>
            <person name="James P.J."/>
            <person name="Bagnall N.H."/>
            <person name="Kotze A.C."/>
            <person name="Gibbs R.A."/>
            <person name="Richards S."/>
            <person name="Batterham P."/>
            <person name="Gasser R.B."/>
        </authorList>
    </citation>
    <scope>NUCLEOTIDE SEQUENCE [LARGE SCALE GENOMIC DNA]</scope>
    <source>
        <strain evidence="2 3">LS</strain>
        <tissue evidence="2">Full body</tissue>
    </source>
</reference>
<feature type="compositionally biased region" description="Low complexity" evidence="1">
    <location>
        <begin position="123"/>
        <end position="136"/>
    </location>
</feature>
<evidence type="ECO:0000313" key="3">
    <source>
        <dbReference type="Proteomes" id="UP000037069"/>
    </source>
</evidence>
<feature type="region of interest" description="Disordered" evidence="1">
    <location>
        <begin position="101"/>
        <end position="140"/>
    </location>
</feature>
<sequence length="984" mass="111474">MPPIWHSWWKIQQQQVVKIYNNSTNNEDSNYVTMSAVNSSIETNLHFIDQSTTEIFNKLLDICPDNQFLDNISSEFISNENLNESVFDHCRVENSTMYESANQKQNSICDTTSQKDNQDTENSTSIDEPSSSTSTSLAVQIDSSNKTSSIDLNISMSSDMSVNFKFSDNNDQQELKDAKVDKFENLNKSENEKVCIDPKTTATIDKHKEVQLQNTEKTLENNKNEKCLDNSLNNINKDKTKHLVNKKANSENCDKSVIDEISNNIGEVINNKSLQKSHENTAKVESAPENVDDRCITKTCEIKIDEKISIDVANTKKVANKCTKDVNDNNETMLDTSHHQTISKPKENIVFSVAKITLTEDDILYSTDSSDTASGKSCDVNEAKPMDIDNEIKESQDLNNKKENTIHENEKKDTTTKKLNQEKESNNTKSKEAVYIDNATINSPSYCNEIINLSLSVENDNKTSSAERDAVMNELTIANIKNTIIDKEPKYTDNDNEHSNDSVISCYYNDDFNLLANETKTNQSSFNDVMNLSVSSLKNTNESSEEVILNIHNTDDEDDVLLNAENGTNLKNNTEKDKSQNKEDKIVELDINQENLTLLELESKLEGSLDFDEDFDDALSLATSCFDSPNDDRFGDSIVDVDDTTTTTTPKPAAQEVAQNTEKTNTTSATKDLKHFKIPKLNITTTTKTQDFENEPTQTKQNTTITTNTVTKIQLLTNMEKLTRTVKNDLIQSQENPKEINLTTNSEHVTTTSAIVEIISKVFGITCLPYLIDKCFAITRCQLSHQFNDSDTVYQYLNTLDKFTVNLAYRVLYNHSKLFIIYFKIFCAYYTTKNDRSKLLNMINDCERYPEYAEYMMDIYESLVKCGFSRVNACRQILKRIRELTSDTTIIDVLVAIIMKSDWTMFTDFIEKYTQEMYKYNYRIGILEQMAPAVLNSKGPHLKQVFGKCVQTLHCDETGLLLNSPSLIQCVALLTTTAATTSNT</sequence>
<feature type="region of interest" description="Disordered" evidence="1">
    <location>
        <begin position="366"/>
        <end position="429"/>
    </location>
</feature>
<feature type="compositionally biased region" description="Polar residues" evidence="1">
    <location>
        <begin position="366"/>
        <end position="375"/>
    </location>
</feature>
<organism evidence="2 3">
    <name type="scientific">Lucilia cuprina</name>
    <name type="common">Green bottle fly</name>
    <name type="synonym">Australian sheep blowfly</name>
    <dbReference type="NCBI Taxonomy" id="7375"/>
    <lineage>
        <taxon>Eukaryota</taxon>
        <taxon>Metazoa</taxon>
        <taxon>Ecdysozoa</taxon>
        <taxon>Arthropoda</taxon>
        <taxon>Hexapoda</taxon>
        <taxon>Insecta</taxon>
        <taxon>Pterygota</taxon>
        <taxon>Neoptera</taxon>
        <taxon>Endopterygota</taxon>
        <taxon>Diptera</taxon>
        <taxon>Brachycera</taxon>
        <taxon>Muscomorpha</taxon>
        <taxon>Oestroidea</taxon>
        <taxon>Calliphoridae</taxon>
        <taxon>Luciliinae</taxon>
        <taxon>Lucilia</taxon>
    </lineage>
</organism>
<gene>
    <name evidence="2" type="ORF">FF38_08916</name>
</gene>
<proteinExistence type="predicted"/>
<comment type="caution">
    <text evidence="2">The sequence shown here is derived from an EMBL/GenBank/DDBJ whole genome shotgun (WGS) entry which is preliminary data.</text>
</comment>
<feature type="compositionally biased region" description="Basic and acidic residues" evidence="1">
    <location>
        <begin position="379"/>
        <end position="429"/>
    </location>
</feature>
<name>A0A0L0C1P5_LUCCU</name>
<accession>A0A0L0C1P5</accession>
<evidence type="ECO:0000256" key="1">
    <source>
        <dbReference type="SAM" id="MobiDB-lite"/>
    </source>
</evidence>
<evidence type="ECO:0000313" key="2">
    <source>
        <dbReference type="EMBL" id="KNC26225.1"/>
    </source>
</evidence>
<dbReference type="EMBL" id="JRES01001001">
    <property type="protein sequence ID" value="KNC26225.1"/>
    <property type="molecule type" value="Genomic_DNA"/>
</dbReference>
<dbReference type="STRING" id="7375.A0A0L0C1P5"/>
<dbReference type="AlphaFoldDB" id="A0A0L0C1P5"/>
<dbReference type="OrthoDB" id="8007678at2759"/>